<dbReference type="AlphaFoldDB" id="A0AAE9JPF2"/>
<organism evidence="2 3">
    <name type="scientific">Caenorhabditis briggsae</name>
    <dbReference type="NCBI Taxonomy" id="6238"/>
    <lineage>
        <taxon>Eukaryota</taxon>
        <taxon>Metazoa</taxon>
        <taxon>Ecdysozoa</taxon>
        <taxon>Nematoda</taxon>
        <taxon>Chromadorea</taxon>
        <taxon>Rhabditida</taxon>
        <taxon>Rhabditina</taxon>
        <taxon>Rhabditomorpha</taxon>
        <taxon>Rhabditoidea</taxon>
        <taxon>Rhabditidae</taxon>
        <taxon>Peloderinae</taxon>
        <taxon>Caenorhabditis</taxon>
    </lineage>
</organism>
<dbReference type="Proteomes" id="UP000829354">
    <property type="component" value="Chromosome X"/>
</dbReference>
<reference evidence="2 3" key="1">
    <citation type="submission" date="2022-04" db="EMBL/GenBank/DDBJ databases">
        <title>Chromosome-level reference genomes for two strains of Caenorhabditis briggsae: an improved platform for comparative genomics.</title>
        <authorList>
            <person name="Stevens L."/>
            <person name="Andersen E."/>
        </authorList>
    </citation>
    <scope>NUCLEOTIDE SEQUENCE [LARGE SCALE GENOMIC DNA]</scope>
    <source>
        <strain evidence="2">VX34</strain>
        <tissue evidence="2">Whole-organism</tissue>
    </source>
</reference>
<sequence length="124" mass="13410">MRINAPSRAETSSSESSDSDSESSSPPPPLQEVKSKESGPLKKAPELEKLENVAGWERSDSFEAVYGDVEQADPRGEVSEGSIYVPTPKASPANDANYCLFGGEHSDSESEFLNGYSTINMRHI</sequence>
<dbReference type="EMBL" id="CP092625">
    <property type="protein sequence ID" value="UMM39388.1"/>
    <property type="molecule type" value="Genomic_DNA"/>
</dbReference>
<protein>
    <submittedName>
        <fullName evidence="2">Uncharacterized protein</fullName>
    </submittedName>
</protein>
<evidence type="ECO:0000313" key="2">
    <source>
        <dbReference type="EMBL" id="UMM39388.1"/>
    </source>
</evidence>
<accession>A0AAE9JPF2</accession>
<name>A0AAE9JPF2_CAEBR</name>
<evidence type="ECO:0000256" key="1">
    <source>
        <dbReference type="SAM" id="MobiDB-lite"/>
    </source>
</evidence>
<feature type="compositionally biased region" description="Basic and acidic residues" evidence="1">
    <location>
        <begin position="33"/>
        <end position="61"/>
    </location>
</feature>
<keyword evidence="3" id="KW-1185">Reference proteome</keyword>
<gene>
    <name evidence="2" type="ORF">L5515_016471</name>
</gene>
<proteinExistence type="predicted"/>
<evidence type="ECO:0000313" key="3">
    <source>
        <dbReference type="Proteomes" id="UP000829354"/>
    </source>
</evidence>
<feature type="region of interest" description="Disordered" evidence="1">
    <location>
        <begin position="1"/>
        <end position="89"/>
    </location>
</feature>